<dbReference type="AlphaFoldDB" id="A0A834IEV2"/>
<comment type="caution">
    <text evidence="3">The sequence shown here is derived from an EMBL/GenBank/DDBJ whole genome shotgun (WGS) entry which is preliminary data.</text>
</comment>
<evidence type="ECO:0000313" key="4">
    <source>
        <dbReference type="Proteomes" id="UP000625711"/>
    </source>
</evidence>
<organism evidence="3 4">
    <name type="scientific">Rhynchophorus ferrugineus</name>
    <name type="common">Red palm weevil</name>
    <name type="synonym">Curculio ferrugineus</name>
    <dbReference type="NCBI Taxonomy" id="354439"/>
    <lineage>
        <taxon>Eukaryota</taxon>
        <taxon>Metazoa</taxon>
        <taxon>Ecdysozoa</taxon>
        <taxon>Arthropoda</taxon>
        <taxon>Hexapoda</taxon>
        <taxon>Insecta</taxon>
        <taxon>Pterygota</taxon>
        <taxon>Neoptera</taxon>
        <taxon>Endopterygota</taxon>
        <taxon>Coleoptera</taxon>
        <taxon>Polyphaga</taxon>
        <taxon>Cucujiformia</taxon>
        <taxon>Curculionidae</taxon>
        <taxon>Dryophthorinae</taxon>
        <taxon>Rhynchophorus</taxon>
    </lineage>
</organism>
<reference evidence="3" key="1">
    <citation type="submission" date="2020-08" db="EMBL/GenBank/DDBJ databases">
        <title>Genome sequencing and assembly of the red palm weevil Rhynchophorus ferrugineus.</title>
        <authorList>
            <person name="Dias G.B."/>
            <person name="Bergman C.M."/>
            <person name="Manee M."/>
        </authorList>
    </citation>
    <scope>NUCLEOTIDE SEQUENCE</scope>
    <source>
        <strain evidence="3">AA-2017</strain>
        <tissue evidence="3">Whole larva</tissue>
    </source>
</reference>
<keyword evidence="2" id="KW-0732">Signal</keyword>
<keyword evidence="4" id="KW-1185">Reference proteome</keyword>
<proteinExistence type="predicted"/>
<feature type="region of interest" description="Disordered" evidence="1">
    <location>
        <begin position="36"/>
        <end position="57"/>
    </location>
</feature>
<evidence type="ECO:0000256" key="1">
    <source>
        <dbReference type="SAM" id="MobiDB-lite"/>
    </source>
</evidence>
<dbReference type="EMBL" id="JAACXV010000413">
    <property type="protein sequence ID" value="KAF7277747.1"/>
    <property type="molecule type" value="Genomic_DNA"/>
</dbReference>
<dbReference type="Proteomes" id="UP000625711">
    <property type="component" value="Unassembled WGS sequence"/>
</dbReference>
<name>A0A834IEV2_RHYFE</name>
<gene>
    <name evidence="3" type="ORF">GWI33_009170</name>
</gene>
<sequence length="90" mass="10658">MMLASNKVLFVFLSSVILLAQAFKIFEPIVEEEEPEPCSEERHHHHHHHHHHPHHELPAEPCKMLKFDVEIFGKEMLFELCKKKKKGFVI</sequence>
<feature type="chain" id="PRO_5032359256" evidence="2">
    <location>
        <begin position="23"/>
        <end position="90"/>
    </location>
</feature>
<evidence type="ECO:0000313" key="3">
    <source>
        <dbReference type="EMBL" id="KAF7277747.1"/>
    </source>
</evidence>
<accession>A0A834IEV2</accession>
<protein>
    <submittedName>
        <fullName evidence="3">Uncharacterized protein</fullName>
    </submittedName>
</protein>
<feature type="compositionally biased region" description="Basic residues" evidence="1">
    <location>
        <begin position="43"/>
        <end position="54"/>
    </location>
</feature>
<feature type="signal peptide" evidence="2">
    <location>
        <begin position="1"/>
        <end position="22"/>
    </location>
</feature>
<evidence type="ECO:0000256" key="2">
    <source>
        <dbReference type="SAM" id="SignalP"/>
    </source>
</evidence>